<dbReference type="CDD" id="cd03257">
    <property type="entry name" value="ABC_NikE_OppD_transporters"/>
    <property type="match status" value="1"/>
</dbReference>
<dbReference type="AlphaFoldDB" id="A0A4Q2EJT4"/>
<keyword evidence="8" id="KW-1185">Reference proteome</keyword>
<proteinExistence type="inferred from homology"/>
<keyword evidence="2" id="KW-0813">Transport</keyword>
<sequence>MACTAGGGEVSAQDQSLLTVQDLHVSFPGRGWRAQPKEVLKGINLDVRPGETLGLVGESGSGKTTIGRAILGLAPVASGSIRFDGEEIVHANPRRRRELARDIQVIFQDPYTSLNPSLTIGDTLSEPLLAQGLSRDEARSHVAELLTSVNLPADAADRLPREFSGGQRQRVAIARALAIKPRLIVCDEPVSALDLTTQRTVLDLLLKIQRETGVALLFISHDLAVVRAMSHRVAVIHRGLIVEFGQADVVTSDPTDPYTQRLLLAAPVPNPAKQRERRAELEKVRERERAMQAAAGAEAGR</sequence>
<comment type="similarity">
    <text evidence="1">Belongs to the ABC transporter superfamily.</text>
</comment>
<feature type="compositionally biased region" description="Low complexity" evidence="5">
    <location>
        <begin position="291"/>
        <end position="301"/>
    </location>
</feature>
<reference evidence="7 8" key="1">
    <citation type="submission" date="2018-01" db="EMBL/GenBank/DDBJ databases">
        <title>Lactibacter flavus gen. nov., sp. nov., a novel bacterium of the family Propionibacteriaceae isolated from raw milk and dairy products.</title>
        <authorList>
            <person name="Wenning M."/>
            <person name="Breitenwieser F."/>
            <person name="Huptas C."/>
            <person name="von Neubeck M."/>
            <person name="Busse H.-J."/>
            <person name="Scherer S."/>
        </authorList>
    </citation>
    <scope>NUCLEOTIDE SEQUENCE [LARGE SCALE GENOMIC DNA]</scope>
    <source>
        <strain evidence="7 8">VG341</strain>
    </source>
</reference>
<keyword evidence="3" id="KW-0547">Nucleotide-binding</keyword>
<dbReference type="SMART" id="SM00382">
    <property type="entry name" value="AAA"/>
    <property type="match status" value="1"/>
</dbReference>
<dbReference type="InterPro" id="IPR003593">
    <property type="entry name" value="AAA+_ATPase"/>
</dbReference>
<dbReference type="SUPFAM" id="SSF52540">
    <property type="entry name" value="P-loop containing nucleoside triphosphate hydrolases"/>
    <property type="match status" value="1"/>
</dbReference>
<evidence type="ECO:0000256" key="3">
    <source>
        <dbReference type="ARBA" id="ARBA00022741"/>
    </source>
</evidence>
<dbReference type="GO" id="GO:0016887">
    <property type="term" value="F:ATP hydrolysis activity"/>
    <property type="evidence" value="ECO:0007669"/>
    <property type="project" value="InterPro"/>
</dbReference>
<dbReference type="EMBL" id="PPCV01000004">
    <property type="protein sequence ID" value="RXW32225.1"/>
    <property type="molecule type" value="Genomic_DNA"/>
</dbReference>
<evidence type="ECO:0000256" key="2">
    <source>
        <dbReference type="ARBA" id="ARBA00022448"/>
    </source>
</evidence>
<feature type="compositionally biased region" description="Basic and acidic residues" evidence="5">
    <location>
        <begin position="273"/>
        <end position="290"/>
    </location>
</feature>
<dbReference type="InterPro" id="IPR050319">
    <property type="entry name" value="ABC_transp_ATP-bind"/>
</dbReference>
<dbReference type="OrthoDB" id="5357528at2"/>
<evidence type="ECO:0000259" key="6">
    <source>
        <dbReference type="PROSITE" id="PS50893"/>
    </source>
</evidence>
<dbReference type="InterPro" id="IPR003439">
    <property type="entry name" value="ABC_transporter-like_ATP-bd"/>
</dbReference>
<feature type="domain" description="ABC transporter" evidence="6">
    <location>
        <begin position="18"/>
        <end position="263"/>
    </location>
</feature>
<evidence type="ECO:0000313" key="7">
    <source>
        <dbReference type="EMBL" id="RXW32225.1"/>
    </source>
</evidence>
<dbReference type="PROSITE" id="PS50893">
    <property type="entry name" value="ABC_TRANSPORTER_2"/>
    <property type="match status" value="1"/>
</dbReference>
<comment type="caution">
    <text evidence="7">The sequence shown here is derived from an EMBL/GenBank/DDBJ whole genome shotgun (WGS) entry which is preliminary data.</text>
</comment>
<organism evidence="7 8">
    <name type="scientific">Propioniciclava flava</name>
    <dbReference type="NCBI Taxonomy" id="2072026"/>
    <lineage>
        <taxon>Bacteria</taxon>
        <taxon>Bacillati</taxon>
        <taxon>Actinomycetota</taxon>
        <taxon>Actinomycetes</taxon>
        <taxon>Propionibacteriales</taxon>
        <taxon>Propionibacteriaceae</taxon>
        <taxon>Propioniciclava</taxon>
    </lineage>
</organism>
<evidence type="ECO:0000256" key="1">
    <source>
        <dbReference type="ARBA" id="ARBA00005417"/>
    </source>
</evidence>
<dbReference type="GO" id="GO:0005524">
    <property type="term" value="F:ATP binding"/>
    <property type="evidence" value="ECO:0007669"/>
    <property type="project" value="UniProtKB-KW"/>
</dbReference>
<protein>
    <submittedName>
        <fullName evidence="7">ABC transporter ATP-binding protein</fullName>
    </submittedName>
</protein>
<gene>
    <name evidence="7" type="ORF">C1706_06550</name>
</gene>
<feature type="region of interest" description="Disordered" evidence="5">
    <location>
        <begin position="268"/>
        <end position="301"/>
    </location>
</feature>
<keyword evidence="4 7" id="KW-0067">ATP-binding</keyword>
<name>A0A4Q2EJT4_9ACTN</name>
<dbReference type="PROSITE" id="PS00211">
    <property type="entry name" value="ABC_TRANSPORTER_1"/>
    <property type="match status" value="1"/>
</dbReference>
<dbReference type="PANTHER" id="PTHR43776:SF7">
    <property type="entry name" value="D,D-DIPEPTIDE TRANSPORT ATP-BINDING PROTEIN DDPF-RELATED"/>
    <property type="match status" value="1"/>
</dbReference>
<evidence type="ECO:0000256" key="4">
    <source>
        <dbReference type="ARBA" id="ARBA00022840"/>
    </source>
</evidence>
<evidence type="ECO:0000313" key="8">
    <source>
        <dbReference type="Proteomes" id="UP000290624"/>
    </source>
</evidence>
<dbReference type="Proteomes" id="UP000290624">
    <property type="component" value="Unassembled WGS sequence"/>
</dbReference>
<dbReference type="Pfam" id="PF00005">
    <property type="entry name" value="ABC_tran"/>
    <property type="match status" value="1"/>
</dbReference>
<dbReference type="InterPro" id="IPR017871">
    <property type="entry name" value="ABC_transporter-like_CS"/>
</dbReference>
<dbReference type="GO" id="GO:0055085">
    <property type="term" value="P:transmembrane transport"/>
    <property type="evidence" value="ECO:0007669"/>
    <property type="project" value="UniProtKB-ARBA"/>
</dbReference>
<evidence type="ECO:0000256" key="5">
    <source>
        <dbReference type="SAM" id="MobiDB-lite"/>
    </source>
</evidence>
<dbReference type="PANTHER" id="PTHR43776">
    <property type="entry name" value="TRANSPORT ATP-BINDING PROTEIN"/>
    <property type="match status" value="1"/>
</dbReference>
<dbReference type="Gene3D" id="3.40.50.300">
    <property type="entry name" value="P-loop containing nucleotide triphosphate hydrolases"/>
    <property type="match status" value="1"/>
</dbReference>
<dbReference type="InterPro" id="IPR027417">
    <property type="entry name" value="P-loop_NTPase"/>
</dbReference>
<accession>A0A4Q2EJT4</accession>